<feature type="coiled-coil region" evidence="1">
    <location>
        <begin position="25"/>
        <end position="171"/>
    </location>
</feature>
<dbReference type="InParanoid" id="B1L4N9"/>
<protein>
    <submittedName>
        <fullName evidence="3">Transglutaminase domain protein</fullName>
    </submittedName>
</protein>
<dbReference type="SMART" id="SM00460">
    <property type="entry name" value="TGc"/>
    <property type="match status" value="1"/>
</dbReference>
<reference evidence="3 4" key="1">
    <citation type="journal article" date="2008" name="Proc. Natl. Acad. Sci. U.S.A.">
        <title>A korarchaeal genome reveals new insights into the evolution of the Archaea.</title>
        <authorList>
            <person name="Elkins J.G."/>
            <person name="Podar M."/>
            <person name="Graham D.E."/>
            <person name="Makarova K.S."/>
            <person name="Wolf Y."/>
            <person name="Randau L."/>
            <person name="Hedlund B.P."/>
            <person name="Brochier-Armanet C."/>
            <person name="Kunin V."/>
            <person name="Anderson I."/>
            <person name="Lapidus A."/>
            <person name="Goltsman E."/>
            <person name="Barry K."/>
            <person name="Koonin E.V."/>
            <person name="Hugenholtz P."/>
            <person name="Kyrpides N."/>
            <person name="Wanner G."/>
            <person name="Richardson P."/>
            <person name="Keller M."/>
            <person name="Stetter K.O."/>
        </authorList>
    </citation>
    <scope>NUCLEOTIDE SEQUENCE [LARGE SCALE GENOMIC DNA]</scope>
    <source>
        <strain evidence="4">OPF8</strain>
    </source>
</reference>
<evidence type="ECO:0000313" key="3">
    <source>
        <dbReference type="EMBL" id="ACB07418.1"/>
    </source>
</evidence>
<dbReference type="Gene3D" id="1.10.287.1490">
    <property type="match status" value="1"/>
</dbReference>
<dbReference type="GeneID" id="6093949"/>
<proteinExistence type="predicted"/>
<dbReference type="eggNOG" id="arCOG00385">
    <property type="taxonomic scope" value="Archaea"/>
</dbReference>
<dbReference type="InterPro" id="IPR002931">
    <property type="entry name" value="Transglutaminase-like"/>
</dbReference>
<dbReference type="STRING" id="374847.Kcr_0666"/>
<feature type="domain" description="Transglutaminase-like" evidence="2">
    <location>
        <begin position="303"/>
        <end position="355"/>
    </location>
</feature>
<dbReference type="SUPFAM" id="SSF54001">
    <property type="entry name" value="Cysteine proteinases"/>
    <property type="match status" value="1"/>
</dbReference>
<accession>B1L4N9</accession>
<dbReference type="RefSeq" id="WP_012309315.1">
    <property type="nucleotide sequence ID" value="NC_010482.1"/>
</dbReference>
<gene>
    <name evidence="3" type="ordered locus">Kcr_0666</name>
</gene>
<keyword evidence="1" id="KW-0175">Coiled coil</keyword>
<organism evidence="3 4">
    <name type="scientific">Korarchaeum cryptofilum (strain OPF8)</name>
    <dbReference type="NCBI Taxonomy" id="374847"/>
    <lineage>
        <taxon>Archaea</taxon>
        <taxon>Thermoproteota</taxon>
        <taxon>Candidatus Korarchaeia</taxon>
        <taxon>Candidatus Korarchaeales</taxon>
        <taxon>Candidatus Korarchaeaceae</taxon>
        <taxon>Candidatus Korarchaeum</taxon>
    </lineage>
</organism>
<sequence>MRSYVPLLVLILASFAILYLALTSNPDLKASYDSLKKEHEKLLSEYKKLNSTYNDLKREHENALNELKELKASYESLRKEHEKLLSSYNALNSSYSALRKEHEATLSELRTLRSEYESLARRYNELQEDFGALKREHENTLNELRNLRSEYDDLMSRYNKLQGDYNDLLNAYNLLKGYHSSAKQVRWYEKVAYEKLSTNWFKTELALWRSWYILKSDLRVLLLSDDYGQAGATMFAEMVRRDLSYNSDLYRGIIHEWLRDHPARNEVELANEIARLFYSLDHKYAYPGVDEPNAGLPLFPVELLAYNLGDCEDHAMLLAALYKTAGFRVRMITVPRHAALQIYLDGRWRFLEATIHFDDGGDAPCSFYSSLTVDYLERTFLNGYSGVTYYYDEV</sequence>
<dbReference type="SUPFAM" id="SSF57997">
    <property type="entry name" value="Tropomyosin"/>
    <property type="match status" value="1"/>
</dbReference>
<dbReference type="EnsemblBacteria" id="ACB07418">
    <property type="protein sequence ID" value="ACB07418"/>
    <property type="gene ID" value="Kcr_0666"/>
</dbReference>
<dbReference type="EMBL" id="CP000968">
    <property type="protein sequence ID" value="ACB07418.1"/>
    <property type="molecule type" value="Genomic_DNA"/>
</dbReference>
<dbReference type="InterPro" id="IPR038765">
    <property type="entry name" value="Papain-like_cys_pep_sf"/>
</dbReference>
<keyword evidence="4" id="KW-1185">Reference proteome</keyword>
<dbReference type="Gene3D" id="3.10.620.30">
    <property type="match status" value="1"/>
</dbReference>
<dbReference type="KEGG" id="kcr:Kcr_0666"/>
<evidence type="ECO:0000256" key="1">
    <source>
        <dbReference type="SAM" id="Coils"/>
    </source>
</evidence>
<evidence type="ECO:0000313" key="4">
    <source>
        <dbReference type="Proteomes" id="UP000001686"/>
    </source>
</evidence>
<dbReference type="HOGENOM" id="CLU_699445_0_0_2"/>
<evidence type="ECO:0000259" key="2">
    <source>
        <dbReference type="SMART" id="SM00460"/>
    </source>
</evidence>
<dbReference type="eggNOG" id="arCOG03450">
    <property type="taxonomic scope" value="Archaea"/>
</dbReference>
<dbReference type="OrthoDB" id="110514at2157"/>
<dbReference type="AlphaFoldDB" id="B1L4N9"/>
<dbReference type="Proteomes" id="UP000001686">
    <property type="component" value="Chromosome"/>
</dbReference>
<dbReference type="Pfam" id="PF01841">
    <property type="entry name" value="Transglut_core"/>
    <property type="match status" value="1"/>
</dbReference>
<name>B1L4N9_KORCO</name>